<gene>
    <name evidence="1" type="ORF">MILVUS5_LOCUS5390</name>
</gene>
<dbReference type="EMBL" id="CASHSV030000002">
    <property type="protein sequence ID" value="CAJ2634509.1"/>
    <property type="molecule type" value="Genomic_DNA"/>
</dbReference>
<keyword evidence="2" id="KW-1185">Reference proteome</keyword>
<organism evidence="1 2">
    <name type="scientific">Trifolium pratense</name>
    <name type="common">Red clover</name>
    <dbReference type="NCBI Taxonomy" id="57577"/>
    <lineage>
        <taxon>Eukaryota</taxon>
        <taxon>Viridiplantae</taxon>
        <taxon>Streptophyta</taxon>
        <taxon>Embryophyta</taxon>
        <taxon>Tracheophyta</taxon>
        <taxon>Spermatophyta</taxon>
        <taxon>Magnoliopsida</taxon>
        <taxon>eudicotyledons</taxon>
        <taxon>Gunneridae</taxon>
        <taxon>Pentapetalae</taxon>
        <taxon>rosids</taxon>
        <taxon>fabids</taxon>
        <taxon>Fabales</taxon>
        <taxon>Fabaceae</taxon>
        <taxon>Papilionoideae</taxon>
        <taxon>50 kb inversion clade</taxon>
        <taxon>NPAAA clade</taxon>
        <taxon>Hologalegina</taxon>
        <taxon>IRL clade</taxon>
        <taxon>Trifolieae</taxon>
        <taxon>Trifolium</taxon>
    </lineage>
</organism>
<evidence type="ECO:0000313" key="1">
    <source>
        <dbReference type="EMBL" id="CAJ2634509.1"/>
    </source>
</evidence>
<reference evidence="1" key="1">
    <citation type="submission" date="2023-10" db="EMBL/GenBank/DDBJ databases">
        <authorList>
            <person name="Rodriguez Cubillos JULIANA M."/>
            <person name="De Vega J."/>
        </authorList>
    </citation>
    <scope>NUCLEOTIDE SEQUENCE</scope>
</reference>
<protein>
    <submittedName>
        <fullName evidence="1">Uncharacterized protein</fullName>
    </submittedName>
</protein>
<comment type="caution">
    <text evidence="1">The sequence shown here is derived from an EMBL/GenBank/DDBJ whole genome shotgun (WGS) entry which is preliminary data.</text>
</comment>
<evidence type="ECO:0000313" key="2">
    <source>
        <dbReference type="Proteomes" id="UP001177021"/>
    </source>
</evidence>
<sequence length="292" mass="31908">MFSFIYKNIIFCTSILVLVISNGGVGGNMQLVGETKLKVIQTKMAGHPCSSNPPILNSFAGAGHVDKIGGLNAYLTGSPHSTRAILFVSDIYGYEAPIIRKFADKVAAAGYYVVVPDYFNGDPFDPDRVDRPLPIWMEDHRPEKGFEASKPIIEALKSKGISAIGAAGYCWGAKTVCGLAKFKLIQTVVLAHPSSITVEDIDDINIPIAILGAGDDTITPPEVIKQFERVLAAKPGVDSFVKIFPNVSHGWTLRYDTEDPEAVKAAEEAHQIILEWFVKHIKCERSCWMKNS</sequence>
<proteinExistence type="predicted"/>
<dbReference type="Proteomes" id="UP001177021">
    <property type="component" value="Unassembled WGS sequence"/>
</dbReference>
<name>A0ACB0IRI8_TRIPR</name>
<accession>A0ACB0IRI8</accession>